<dbReference type="InterPro" id="IPR007712">
    <property type="entry name" value="RelE/ParE_toxin"/>
</dbReference>
<dbReference type="AlphaFoldDB" id="A0A2H3LDD8"/>
<evidence type="ECO:0000313" key="3">
    <source>
        <dbReference type="Proteomes" id="UP000220922"/>
    </source>
</evidence>
<reference evidence="2 3" key="1">
    <citation type="submission" date="2016-05" db="EMBL/GenBank/DDBJ databases">
        <authorList>
            <person name="Lavstsen T."/>
            <person name="Jespersen J.S."/>
        </authorList>
    </citation>
    <scope>NUCLEOTIDE SEQUENCE [LARGE SCALE GENOMIC DNA]</scope>
    <source>
        <strain evidence="2 3">B7-9</strain>
    </source>
</reference>
<dbReference type="RefSeq" id="WP_097650921.1">
    <property type="nucleotide sequence ID" value="NZ_LYXE01000036.1"/>
</dbReference>
<sequence length="140" mass="15571">MTRYELSFRPTFFNESLNLPKQVSKLVSQKLKVLGVDPHSAHGDAKKLKGYANVYRARVGDYRIFYSIGQGWIKLLSVRKRDDRTYDAELPEVAPPTMSPDQEALVPQESGVGYRVSRVRSLGSGLGSWGAGPCVLSTPR</sequence>
<evidence type="ECO:0000313" key="2">
    <source>
        <dbReference type="EMBL" id="PDW00591.1"/>
    </source>
</evidence>
<organism evidence="2 3">
    <name type="scientific">Candidatus Chloroploca asiatica</name>
    <dbReference type="NCBI Taxonomy" id="1506545"/>
    <lineage>
        <taxon>Bacteria</taxon>
        <taxon>Bacillati</taxon>
        <taxon>Chloroflexota</taxon>
        <taxon>Chloroflexia</taxon>
        <taxon>Chloroflexales</taxon>
        <taxon>Chloroflexineae</taxon>
        <taxon>Oscillochloridaceae</taxon>
        <taxon>Candidatus Chloroploca</taxon>
    </lineage>
</organism>
<dbReference type="Proteomes" id="UP000220922">
    <property type="component" value="Unassembled WGS sequence"/>
</dbReference>
<proteinExistence type="predicted"/>
<accession>A0A2H3LDD8</accession>
<dbReference type="InterPro" id="IPR035093">
    <property type="entry name" value="RelE/ParE_toxin_dom_sf"/>
</dbReference>
<evidence type="ECO:0000256" key="1">
    <source>
        <dbReference type="ARBA" id="ARBA00022649"/>
    </source>
</evidence>
<dbReference type="Gene3D" id="3.30.2310.20">
    <property type="entry name" value="RelE-like"/>
    <property type="match status" value="1"/>
</dbReference>
<dbReference type="Pfam" id="PF05016">
    <property type="entry name" value="ParE_toxin"/>
    <property type="match status" value="1"/>
</dbReference>
<gene>
    <name evidence="2" type="ORF">A9Q02_09380</name>
</gene>
<keyword evidence="3" id="KW-1185">Reference proteome</keyword>
<dbReference type="PANTHER" id="PTHR38813:SF1">
    <property type="entry name" value="TOXIN RELE1-RELATED"/>
    <property type="match status" value="1"/>
</dbReference>
<name>A0A2H3LDD8_9CHLR</name>
<keyword evidence="1" id="KW-1277">Toxin-antitoxin system</keyword>
<comment type="caution">
    <text evidence="2">The sequence shown here is derived from an EMBL/GenBank/DDBJ whole genome shotgun (WGS) entry which is preliminary data.</text>
</comment>
<protein>
    <recommendedName>
        <fullName evidence="4">Addiction module toxin RelE</fullName>
    </recommendedName>
</protein>
<dbReference type="OrthoDB" id="9787585at2"/>
<dbReference type="PANTHER" id="PTHR38813">
    <property type="match status" value="1"/>
</dbReference>
<dbReference type="SUPFAM" id="SSF143011">
    <property type="entry name" value="RelE-like"/>
    <property type="match status" value="1"/>
</dbReference>
<dbReference type="InterPro" id="IPR052747">
    <property type="entry name" value="TA_system_RelE_toxin"/>
</dbReference>
<dbReference type="EMBL" id="LYXE01000036">
    <property type="protein sequence ID" value="PDW00591.1"/>
    <property type="molecule type" value="Genomic_DNA"/>
</dbReference>
<evidence type="ECO:0008006" key="4">
    <source>
        <dbReference type="Google" id="ProtNLM"/>
    </source>
</evidence>